<dbReference type="Gene3D" id="1.10.10.60">
    <property type="entry name" value="Homeodomain-like"/>
    <property type="match status" value="2"/>
</dbReference>
<keyword evidence="7" id="KW-1185">Reference proteome</keyword>
<dbReference type="InterPro" id="IPR020449">
    <property type="entry name" value="Tscrpt_reg_AraC-type_HTH"/>
</dbReference>
<proteinExistence type="predicted"/>
<evidence type="ECO:0000259" key="5">
    <source>
        <dbReference type="PROSITE" id="PS01124"/>
    </source>
</evidence>
<dbReference type="InterPro" id="IPR018060">
    <property type="entry name" value="HTH_AraC"/>
</dbReference>
<dbReference type="SMART" id="SM00342">
    <property type="entry name" value="HTH_ARAC"/>
    <property type="match status" value="1"/>
</dbReference>
<reference evidence="7" key="1">
    <citation type="journal article" date="2019" name="Int. J. Syst. Evol. Microbiol.">
        <title>The Global Catalogue of Microorganisms (GCM) 10K type strain sequencing project: providing services to taxonomists for standard genome sequencing and annotation.</title>
        <authorList>
            <consortium name="The Broad Institute Genomics Platform"/>
            <consortium name="The Broad Institute Genome Sequencing Center for Infectious Disease"/>
            <person name="Wu L."/>
            <person name="Ma J."/>
        </authorList>
    </citation>
    <scope>NUCLEOTIDE SEQUENCE [LARGE SCALE GENOMIC DNA]</scope>
    <source>
        <strain evidence="7">KACC 11904</strain>
    </source>
</reference>
<evidence type="ECO:0000313" key="6">
    <source>
        <dbReference type="EMBL" id="MFC5451306.1"/>
    </source>
</evidence>
<keyword evidence="4" id="KW-1133">Transmembrane helix</keyword>
<dbReference type="PROSITE" id="PS01124">
    <property type="entry name" value="HTH_ARAC_FAMILY_2"/>
    <property type="match status" value="1"/>
</dbReference>
<dbReference type="PROSITE" id="PS00041">
    <property type="entry name" value="HTH_ARAC_FAMILY_1"/>
    <property type="match status" value="1"/>
</dbReference>
<sequence>MGCQGFYSSTHYEKMMLALRLQNDAEIKRQLDDVFQTIREQKLTAETIYVMVIGLVSLCLSYIVARGYEVGTVLGADFSPDLEMKRHENLDGMYVWLEEIFRKTLKINDETKKLSRSQQIYEETKLHIEQNYQNPNLNVEEITKLAFIHGSYLRKIFNREANMSISDYITYVRMQRAKELIRMKCANISTISEMVGYNDPGYFSKCFKKFYGHTPSEYVNYIGN</sequence>
<protein>
    <submittedName>
        <fullName evidence="6">Helix-turn-helix transcriptional regulator</fullName>
    </submittedName>
</protein>
<gene>
    <name evidence="6" type="ORF">ACFPOG_24015</name>
</gene>
<feature type="domain" description="HTH araC/xylS-type" evidence="5">
    <location>
        <begin position="122"/>
        <end position="221"/>
    </location>
</feature>
<organism evidence="6 7">
    <name type="scientific">Paenibacillus aestuarii</name>
    <dbReference type="NCBI Taxonomy" id="516965"/>
    <lineage>
        <taxon>Bacteria</taxon>
        <taxon>Bacillati</taxon>
        <taxon>Bacillota</taxon>
        <taxon>Bacilli</taxon>
        <taxon>Bacillales</taxon>
        <taxon>Paenibacillaceae</taxon>
        <taxon>Paenibacillus</taxon>
    </lineage>
</organism>
<evidence type="ECO:0000313" key="7">
    <source>
        <dbReference type="Proteomes" id="UP001596044"/>
    </source>
</evidence>
<name>A0ABW0KFH6_9BACL</name>
<keyword evidence="4" id="KW-0472">Membrane</keyword>
<evidence type="ECO:0000256" key="2">
    <source>
        <dbReference type="ARBA" id="ARBA00023125"/>
    </source>
</evidence>
<keyword evidence="1" id="KW-0805">Transcription regulation</keyword>
<feature type="transmembrane region" description="Helical" evidence="4">
    <location>
        <begin position="48"/>
        <end position="65"/>
    </location>
</feature>
<keyword evidence="3" id="KW-0804">Transcription</keyword>
<dbReference type="EMBL" id="JBHSMJ010000031">
    <property type="protein sequence ID" value="MFC5451306.1"/>
    <property type="molecule type" value="Genomic_DNA"/>
</dbReference>
<dbReference type="RefSeq" id="WP_270878087.1">
    <property type="nucleotide sequence ID" value="NZ_JAQFVF010000015.1"/>
</dbReference>
<dbReference type="PRINTS" id="PR00032">
    <property type="entry name" value="HTHARAC"/>
</dbReference>
<dbReference type="InterPro" id="IPR009057">
    <property type="entry name" value="Homeodomain-like_sf"/>
</dbReference>
<dbReference type="SUPFAM" id="SSF46689">
    <property type="entry name" value="Homeodomain-like"/>
    <property type="match status" value="1"/>
</dbReference>
<dbReference type="PANTHER" id="PTHR43280">
    <property type="entry name" value="ARAC-FAMILY TRANSCRIPTIONAL REGULATOR"/>
    <property type="match status" value="1"/>
</dbReference>
<accession>A0ABW0KFH6</accession>
<dbReference type="Pfam" id="PF12833">
    <property type="entry name" value="HTH_18"/>
    <property type="match status" value="1"/>
</dbReference>
<dbReference type="InterPro" id="IPR018062">
    <property type="entry name" value="HTH_AraC-typ_CS"/>
</dbReference>
<evidence type="ECO:0000256" key="4">
    <source>
        <dbReference type="SAM" id="Phobius"/>
    </source>
</evidence>
<evidence type="ECO:0000256" key="3">
    <source>
        <dbReference type="ARBA" id="ARBA00023163"/>
    </source>
</evidence>
<keyword evidence="2" id="KW-0238">DNA-binding</keyword>
<dbReference type="PANTHER" id="PTHR43280:SF2">
    <property type="entry name" value="HTH-TYPE TRANSCRIPTIONAL REGULATOR EXSA"/>
    <property type="match status" value="1"/>
</dbReference>
<evidence type="ECO:0000256" key="1">
    <source>
        <dbReference type="ARBA" id="ARBA00023015"/>
    </source>
</evidence>
<keyword evidence="4" id="KW-0812">Transmembrane</keyword>
<dbReference type="Proteomes" id="UP001596044">
    <property type="component" value="Unassembled WGS sequence"/>
</dbReference>
<comment type="caution">
    <text evidence="6">The sequence shown here is derived from an EMBL/GenBank/DDBJ whole genome shotgun (WGS) entry which is preliminary data.</text>
</comment>